<dbReference type="NCBIfam" id="TIGR02179">
    <property type="entry name" value="PorD_KorD"/>
    <property type="match status" value="1"/>
</dbReference>
<evidence type="ECO:0000259" key="4">
    <source>
        <dbReference type="PROSITE" id="PS51379"/>
    </source>
</evidence>
<protein>
    <recommendedName>
        <fullName evidence="4">4Fe-4S ferredoxin-type domain-containing protein</fullName>
    </recommendedName>
</protein>
<dbReference type="PROSITE" id="PS51379">
    <property type="entry name" value="4FE4S_FER_2"/>
    <property type="match status" value="1"/>
</dbReference>
<proteinExistence type="predicted"/>
<dbReference type="PRINTS" id="PR00419">
    <property type="entry name" value="ADXRDTASE"/>
</dbReference>
<dbReference type="InterPro" id="IPR011898">
    <property type="entry name" value="PorD_KorD"/>
</dbReference>
<dbReference type="PANTHER" id="PTHR42783:SF3">
    <property type="entry name" value="GLUTAMATE SYNTHASE [NADPH] SMALL CHAIN-RELATED"/>
    <property type="match status" value="1"/>
</dbReference>
<reference evidence="6" key="1">
    <citation type="submission" date="2017-09" db="EMBL/GenBank/DDBJ databases">
        <title>Depth-based differentiation of microbial function through sediment-hosted aquifers and enrichment of novel symbionts in the deep terrestrial subsurface.</title>
        <authorList>
            <person name="Probst A.J."/>
            <person name="Ladd B."/>
            <person name="Jarett J.K."/>
            <person name="Geller-Mcgrath D.E."/>
            <person name="Sieber C.M.K."/>
            <person name="Emerson J.B."/>
            <person name="Anantharaman K."/>
            <person name="Thomas B.C."/>
            <person name="Malmstrom R."/>
            <person name="Stieglmeier M."/>
            <person name="Klingl A."/>
            <person name="Woyke T."/>
            <person name="Ryan C.M."/>
            <person name="Banfield J.F."/>
        </authorList>
    </citation>
    <scope>NUCLEOTIDE SEQUENCE [LARGE SCALE GENOMIC DNA]</scope>
</reference>
<name>A0A2M8ERT3_9BACT</name>
<dbReference type="GO" id="GO:0051539">
    <property type="term" value="F:4 iron, 4 sulfur cluster binding"/>
    <property type="evidence" value="ECO:0007669"/>
    <property type="project" value="InterPro"/>
</dbReference>
<dbReference type="SUPFAM" id="SSF51971">
    <property type="entry name" value="Nucleotide-binding domain"/>
    <property type="match status" value="1"/>
</dbReference>
<dbReference type="InterPro" id="IPR017896">
    <property type="entry name" value="4Fe4S_Fe-S-bd"/>
</dbReference>
<dbReference type="Proteomes" id="UP000230228">
    <property type="component" value="Unassembled WGS sequence"/>
</dbReference>
<dbReference type="GO" id="GO:0016625">
    <property type="term" value="F:oxidoreductase activity, acting on the aldehyde or oxo group of donors, iron-sulfur protein as acceptor"/>
    <property type="evidence" value="ECO:0007669"/>
    <property type="project" value="InterPro"/>
</dbReference>
<comment type="caution">
    <text evidence="5">The sequence shown here is derived from an EMBL/GenBank/DDBJ whole genome shotgun (WGS) entry which is preliminary data.</text>
</comment>
<dbReference type="InterPro" id="IPR023753">
    <property type="entry name" value="FAD/NAD-binding_dom"/>
</dbReference>
<dbReference type="AlphaFoldDB" id="A0A2M8ERT3"/>
<gene>
    <name evidence="5" type="ORF">CO056_00090</name>
</gene>
<dbReference type="InterPro" id="IPR017900">
    <property type="entry name" value="4Fe4S_Fe_S_CS"/>
</dbReference>
<sequence length="555" mass="62814">MKKSKSSFLRKRVKTMSKNEIILPKHYKSTLNIKTGDWRTLRPEIRQKKSACQANCPAGNRIRDWIQMAKEGKFYEAWQLLTETNPLPAVLGRVCPHPCETACLRAQFDEAIAINALEKNLGDLALENNWRINTPSNQPLFDRHIAIIGAGPAGLSCAYQLRRLGYKVDIFEAENVSGGMLYLGIPEYRLPKDLLRREIENNVISLGRIEIHYGITADYLLWHHFLFDFDIVLVATGRAKSRKLNIEGEEKNHQVISGLDFLKNVNLGRETNIDGDIVIVVGGGNTAVDAARSAKMNGARSVSVLYRRREEDMPAFKEEIESAKKEGIEITTLVTPVRIERRCDGILRIECIRMDLGETDETGRPKPVSISGSQFVLFSHTLIIAIGEEPELSFLTESCRRELFPENVFIASDALENGGGLVVEAIGSGNKAAEEMDFYLKNGSRMELFPNREKPVQFSDLNPEYFEYRRSRLRRYPLTRDKEVIGRVMKEEAERCFSCGSCNSCGNCWLFCPDLAVLETRDEKFGINYDYCKGCGICAVECPRNAIDMEMEVKE</sequence>
<dbReference type="SUPFAM" id="SSF54862">
    <property type="entry name" value="4Fe-4S ferredoxins"/>
    <property type="match status" value="1"/>
</dbReference>
<evidence type="ECO:0000313" key="5">
    <source>
        <dbReference type="EMBL" id="PJC25442.1"/>
    </source>
</evidence>
<dbReference type="SUPFAM" id="SSF46548">
    <property type="entry name" value="alpha-helical ferredoxin"/>
    <property type="match status" value="1"/>
</dbReference>
<dbReference type="GO" id="GO:0046872">
    <property type="term" value="F:metal ion binding"/>
    <property type="evidence" value="ECO:0007669"/>
    <property type="project" value="UniProtKB-KW"/>
</dbReference>
<dbReference type="Gene3D" id="1.10.1060.10">
    <property type="entry name" value="Alpha-helical ferredoxin"/>
    <property type="match status" value="1"/>
</dbReference>
<keyword evidence="2" id="KW-0408">Iron</keyword>
<dbReference type="InterPro" id="IPR036188">
    <property type="entry name" value="FAD/NAD-bd_sf"/>
</dbReference>
<dbReference type="EMBL" id="PFSH01000003">
    <property type="protein sequence ID" value="PJC25442.1"/>
    <property type="molecule type" value="Genomic_DNA"/>
</dbReference>
<dbReference type="Gene3D" id="3.30.70.20">
    <property type="match status" value="1"/>
</dbReference>
<organism evidence="5 6">
    <name type="scientific">Candidatus Tagabacteria bacterium CG_4_9_14_0_2_um_filter_41_11</name>
    <dbReference type="NCBI Taxonomy" id="1975019"/>
    <lineage>
        <taxon>Bacteria</taxon>
        <taxon>Candidatus Tagaibacteriota</taxon>
    </lineage>
</organism>
<feature type="domain" description="4Fe-4S ferredoxin-type" evidence="4">
    <location>
        <begin position="523"/>
        <end position="552"/>
    </location>
</feature>
<dbReference type="PANTHER" id="PTHR42783">
    <property type="entry name" value="GLUTAMATE SYNTHASE [NADPH] SMALL CHAIN"/>
    <property type="match status" value="1"/>
</dbReference>
<dbReference type="Gene3D" id="3.50.50.60">
    <property type="entry name" value="FAD/NAD(P)-binding domain"/>
    <property type="match status" value="2"/>
</dbReference>
<keyword evidence="1" id="KW-0479">Metal-binding</keyword>
<evidence type="ECO:0000313" key="6">
    <source>
        <dbReference type="Proteomes" id="UP000230228"/>
    </source>
</evidence>
<dbReference type="Pfam" id="PF07992">
    <property type="entry name" value="Pyr_redox_2"/>
    <property type="match status" value="1"/>
</dbReference>
<dbReference type="Pfam" id="PF00037">
    <property type="entry name" value="Fer4"/>
    <property type="match status" value="1"/>
</dbReference>
<dbReference type="PROSITE" id="PS00198">
    <property type="entry name" value="4FE4S_FER_1"/>
    <property type="match status" value="1"/>
</dbReference>
<dbReference type="InterPro" id="IPR009051">
    <property type="entry name" value="Helical_ferredxn"/>
</dbReference>
<keyword evidence="3" id="KW-0411">Iron-sulfur</keyword>
<evidence type="ECO:0000256" key="3">
    <source>
        <dbReference type="ARBA" id="ARBA00023014"/>
    </source>
</evidence>
<accession>A0A2M8ERT3</accession>
<evidence type="ECO:0000256" key="2">
    <source>
        <dbReference type="ARBA" id="ARBA00023004"/>
    </source>
</evidence>
<dbReference type="InterPro" id="IPR028261">
    <property type="entry name" value="DPD_II"/>
</dbReference>
<dbReference type="Pfam" id="PF14691">
    <property type="entry name" value="Fer4_20"/>
    <property type="match status" value="1"/>
</dbReference>
<evidence type="ECO:0000256" key="1">
    <source>
        <dbReference type="ARBA" id="ARBA00022723"/>
    </source>
</evidence>